<dbReference type="AlphaFoldDB" id="A0A1M5K6K6"/>
<keyword evidence="5" id="KW-1185">Reference proteome</keyword>
<evidence type="ECO:0000313" key="4">
    <source>
        <dbReference type="EMBL" id="SHG48452.1"/>
    </source>
</evidence>
<dbReference type="InterPro" id="IPR039448">
    <property type="entry name" value="Beta_helix"/>
</dbReference>
<feature type="signal peptide" evidence="2">
    <location>
        <begin position="1"/>
        <end position="29"/>
    </location>
</feature>
<feature type="compositionally biased region" description="Gly residues" evidence="1">
    <location>
        <begin position="30"/>
        <end position="42"/>
    </location>
</feature>
<evidence type="ECO:0000256" key="1">
    <source>
        <dbReference type="SAM" id="MobiDB-lite"/>
    </source>
</evidence>
<dbReference type="SMART" id="SM00710">
    <property type="entry name" value="PbH1"/>
    <property type="match status" value="8"/>
</dbReference>
<evidence type="ECO:0000259" key="3">
    <source>
        <dbReference type="Pfam" id="PF13229"/>
    </source>
</evidence>
<reference evidence="4 5" key="1">
    <citation type="submission" date="2016-11" db="EMBL/GenBank/DDBJ databases">
        <authorList>
            <person name="Jaros S."/>
            <person name="Januszkiewicz K."/>
            <person name="Wedrychowicz H."/>
        </authorList>
    </citation>
    <scope>NUCLEOTIDE SEQUENCE [LARGE SCALE GENOMIC DNA]</scope>
    <source>
        <strain evidence="4 5">DSM 45408</strain>
    </source>
</reference>
<proteinExistence type="predicted"/>
<feature type="region of interest" description="Disordered" evidence="1">
    <location>
        <begin position="172"/>
        <end position="191"/>
    </location>
</feature>
<sequence>MRPTTLRAGTAAGASAFALLLLTATPAAAGPGGPGGHPGGHQSGTAVTTTADGGPGSLRAAVQAANAAGSGTIVLSARTYRLALAGADDVAATGDLDVTGHLVVEGRGATVDAARLDRVFDVKPGASLTLRQVTVTGGAVSGTPSATGGASGGGVLNAGTLVVDRSTVTGNTATRAGGGIEATAGSTTTVTRSTLSHNATGAAPGNGGGLHLTGTGTVSVDRSTVTGNTAAAEGGGLWNSATGTMTVSRTVVSGNTASGAAADNGGGGLFNDGGSLTVDRSEVRDNAATGTAGSGGGLFTNGGSLTVTRTVVDGNDARRAGGGIEALAGTTRVERSRLTGNTTGPMPGNGGGLHLTGAGTVEVDRSTVTGNTAANEGGGLWNSEPGVMTVTRSTVSGNSAPVGPDVFQDGAGDGFTVDGATVPGEV</sequence>
<keyword evidence="2" id="KW-0732">Signal</keyword>
<dbReference type="SUPFAM" id="SSF51126">
    <property type="entry name" value="Pectin lyase-like"/>
    <property type="match status" value="2"/>
</dbReference>
<dbReference type="PANTHER" id="PTHR34720">
    <property type="entry name" value="MICROCYSTIN DEPENDENT PROTEIN"/>
    <property type="match status" value="1"/>
</dbReference>
<name>A0A1M5K6K6_9ACTN</name>
<evidence type="ECO:0000256" key="2">
    <source>
        <dbReference type="SAM" id="SignalP"/>
    </source>
</evidence>
<organism evidence="4 5">
    <name type="scientific">Geodermatophilus nigrescens</name>
    <dbReference type="NCBI Taxonomy" id="1070870"/>
    <lineage>
        <taxon>Bacteria</taxon>
        <taxon>Bacillati</taxon>
        <taxon>Actinomycetota</taxon>
        <taxon>Actinomycetes</taxon>
        <taxon>Geodermatophilales</taxon>
        <taxon>Geodermatophilaceae</taxon>
        <taxon>Geodermatophilus</taxon>
    </lineage>
</organism>
<gene>
    <name evidence="4" type="ORF">SAMN05444351_2776</name>
</gene>
<dbReference type="RefSeq" id="WP_073420616.1">
    <property type="nucleotide sequence ID" value="NZ_FQVX01000002.1"/>
</dbReference>
<dbReference type="OrthoDB" id="1140572at2"/>
<feature type="domain" description="Right handed beta helix" evidence="3">
    <location>
        <begin position="144"/>
        <end position="249"/>
    </location>
</feature>
<dbReference type="Gene3D" id="2.160.20.10">
    <property type="entry name" value="Single-stranded right-handed beta-helix, Pectin lyase-like"/>
    <property type="match status" value="1"/>
</dbReference>
<dbReference type="InterPro" id="IPR006626">
    <property type="entry name" value="PbH1"/>
</dbReference>
<dbReference type="InterPro" id="IPR011050">
    <property type="entry name" value="Pectin_lyase_fold/virulence"/>
</dbReference>
<evidence type="ECO:0000313" key="5">
    <source>
        <dbReference type="Proteomes" id="UP000184471"/>
    </source>
</evidence>
<feature type="chain" id="PRO_5012544890" evidence="2">
    <location>
        <begin position="30"/>
        <end position="426"/>
    </location>
</feature>
<dbReference type="PANTHER" id="PTHR34720:SF9">
    <property type="entry name" value="BLR4714 PROTEIN"/>
    <property type="match status" value="1"/>
</dbReference>
<dbReference type="InterPro" id="IPR012334">
    <property type="entry name" value="Pectin_lyas_fold"/>
</dbReference>
<dbReference type="EMBL" id="FQVX01000002">
    <property type="protein sequence ID" value="SHG48452.1"/>
    <property type="molecule type" value="Genomic_DNA"/>
</dbReference>
<feature type="region of interest" description="Disordered" evidence="1">
    <location>
        <begin position="29"/>
        <end position="54"/>
    </location>
</feature>
<dbReference type="Proteomes" id="UP000184471">
    <property type="component" value="Unassembled WGS sequence"/>
</dbReference>
<dbReference type="STRING" id="1070870.SAMN05444351_2776"/>
<accession>A0A1M5K6K6</accession>
<dbReference type="Pfam" id="PF13229">
    <property type="entry name" value="Beta_helix"/>
    <property type="match status" value="1"/>
</dbReference>
<protein>
    <submittedName>
        <fullName evidence="4">Right handed beta helix region</fullName>
    </submittedName>
</protein>